<proteinExistence type="predicted"/>
<feature type="region of interest" description="Disordered" evidence="5">
    <location>
        <begin position="134"/>
        <end position="187"/>
    </location>
</feature>
<dbReference type="GO" id="GO:0003677">
    <property type="term" value="F:DNA binding"/>
    <property type="evidence" value="ECO:0007669"/>
    <property type="project" value="UniProtKB-KW"/>
</dbReference>
<evidence type="ECO:0000256" key="3">
    <source>
        <dbReference type="ARBA" id="ARBA00023163"/>
    </source>
</evidence>
<evidence type="ECO:0000256" key="1">
    <source>
        <dbReference type="ARBA" id="ARBA00023015"/>
    </source>
</evidence>
<reference evidence="6" key="1">
    <citation type="submission" date="2021-02" db="EMBL/GenBank/DDBJ databases">
        <authorList>
            <person name="Nowell W R."/>
        </authorList>
    </citation>
    <scope>NUCLEOTIDE SEQUENCE</scope>
</reference>
<feature type="compositionally biased region" description="Low complexity" evidence="5">
    <location>
        <begin position="143"/>
        <end position="152"/>
    </location>
</feature>
<dbReference type="SUPFAM" id="SSF57959">
    <property type="entry name" value="Leucine zipper domain"/>
    <property type="match status" value="1"/>
</dbReference>
<keyword evidence="2" id="KW-0238">DNA-binding</keyword>
<dbReference type="Proteomes" id="UP000663889">
    <property type="component" value="Unassembled WGS sequence"/>
</dbReference>
<comment type="caution">
    <text evidence="6">The sequence shown here is derived from an EMBL/GenBank/DDBJ whole genome shotgun (WGS) entry which is preliminary data.</text>
</comment>
<evidence type="ECO:0000313" key="6">
    <source>
        <dbReference type="EMBL" id="CAF1150128.1"/>
    </source>
</evidence>
<evidence type="ECO:0000256" key="4">
    <source>
        <dbReference type="SAM" id="Coils"/>
    </source>
</evidence>
<evidence type="ECO:0008006" key="8">
    <source>
        <dbReference type="Google" id="ProtNLM"/>
    </source>
</evidence>
<keyword evidence="1" id="KW-0805">Transcription regulation</keyword>
<keyword evidence="4" id="KW-0175">Coiled coil</keyword>
<feature type="region of interest" description="Disordered" evidence="5">
    <location>
        <begin position="24"/>
        <end position="45"/>
    </location>
</feature>
<dbReference type="EMBL" id="CAJNOU010001095">
    <property type="protein sequence ID" value="CAF1150128.1"/>
    <property type="molecule type" value="Genomic_DNA"/>
</dbReference>
<gene>
    <name evidence="6" type="ORF">SEV965_LOCUS18405</name>
</gene>
<feature type="compositionally biased region" description="Polar residues" evidence="5">
    <location>
        <begin position="29"/>
        <end position="41"/>
    </location>
</feature>
<dbReference type="Gene3D" id="1.20.5.170">
    <property type="match status" value="1"/>
</dbReference>
<dbReference type="AlphaFoldDB" id="A0A814SPD4"/>
<protein>
    <recommendedName>
        <fullName evidence="8">BZIP domain-containing protein</fullName>
    </recommendedName>
</protein>
<keyword evidence="3" id="KW-0804">Transcription</keyword>
<dbReference type="GO" id="GO:0003700">
    <property type="term" value="F:DNA-binding transcription factor activity"/>
    <property type="evidence" value="ECO:0007669"/>
    <property type="project" value="InterPro"/>
</dbReference>
<accession>A0A814SPD4</accession>
<dbReference type="InterPro" id="IPR046347">
    <property type="entry name" value="bZIP_sf"/>
</dbReference>
<evidence type="ECO:0000313" key="7">
    <source>
        <dbReference type="Proteomes" id="UP000663889"/>
    </source>
</evidence>
<feature type="coiled-coil region" evidence="4">
    <location>
        <begin position="217"/>
        <end position="251"/>
    </location>
</feature>
<evidence type="ECO:0000256" key="5">
    <source>
        <dbReference type="SAM" id="MobiDB-lite"/>
    </source>
</evidence>
<dbReference type="PANTHER" id="PTHR23351:SF24">
    <property type="entry name" value="ACTIVATING TRANSCRIPTION FACTOR 3-RELATED"/>
    <property type="match status" value="1"/>
</dbReference>
<sequence>MILKQAIQTKMLDENVSTIKSEQNDKLEVNSNNKKSNSHTASYVVDYGPIRVRHRQSKSQTLSTGRRSREQQLYGEDAIKRELRREKNRLAARHLKRTRDQIESDLLQTIKELEHEQHCLEDQHKKLEERKAQLTRANDKSEVNSNNKNSNSHTASYVVDYGPIRVRHRQSKSQTLSTGRRSREQQLYGEDAIKRELRREKNRLAARHLKRTRDQIESDLLQTIKELEHEQHCLEDQHKKLEEHKAQLTRAVYNAKQTPFIPLVTDMNIPILFGPQQRRDLLIDLQPLLKTLDETCSMSDN</sequence>
<dbReference type="GO" id="GO:0006357">
    <property type="term" value="P:regulation of transcription by RNA polymerase II"/>
    <property type="evidence" value="ECO:0007669"/>
    <property type="project" value="InterPro"/>
</dbReference>
<organism evidence="6 7">
    <name type="scientific">Rotaria sordida</name>
    <dbReference type="NCBI Taxonomy" id="392033"/>
    <lineage>
        <taxon>Eukaryota</taxon>
        <taxon>Metazoa</taxon>
        <taxon>Spiralia</taxon>
        <taxon>Gnathifera</taxon>
        <taxon>Rotifera</taxon>
        <taxon>Eurotatoria</taxon>
        <taxon>Bdelloidea</taxon>
        <taxon>Philodinida</taxon>
        <taxon>Philodinidae</taxon>
        <taxon>Rotaria</taxon>
    </lineage>
</organism>
<name>A0A814SPD4_9BILA</name>
<evidence type="ECO:0000256" key="2">
    <source>
        <dbReference type="ARBA" id="ARBA00023125"/>
    </source>
</evidence>
<dbReference type="InterPro" id="IPR000837">
    <property type="entry name" value="AP-1"/>
</dbReference>
<dbReference type="PANTHER" id="PTHR23351">
    <property type="entry name" value="FOS TRANSCRIPTION FACTOR-RELATED"/>
    <property type="match status" value="1"/>
</dbReference>
<feature type="region of interest" description="Disordered" evidence="5">
    <location>
        <begin position="54"/>
        <end position="73"/>
    </location>
</feature>